<sequence length="120" mass="14101">MQVRLQVEHRSRRKSQIMTIRSSVLPLLDFEGEVSVANRDRYHPSYVQLVEALIAERKSRDVTQVEVAQRMGTTQSFVSKYERREVLMDVLDYVRYCLAIGVEPVEILAKFRWDLTNLSR</sequence>
<dbReference type="Pfam" id="PF01381">
    <property type="entry name" value="HTH_3"/>
    <property type="match status" value="1"/>
</dbReference>
<evidence type="ECO:0000313" key="2">
    <source>
        <dbReference type="EMBL" id="CCC99312.1"/>
    </source>
</evidence>
<evidence type="ECO:0000259" key="1">
    <source>
        <dbReference type="PROSITE" id="PS50943"/>
    </source>
</evidence>
<evidence type="ECO:0000313" key="3">
    <source>
        <dbReference type="Proteomes" id="UP000007319"/>
    </source>
</evidence>
<protein>
    <recommendedName>
        <fullName evidence="1">HTH cro/C1-type domain-containing protein</fullName>
    </recommendedName>
</protein>
<dbReference type="Gene3D" id="1.10.260.40">
    <property type="entry name" value="lambda repressor-like DNA-binding domains"/>
    <property type="match status" value="1"/>
</dbReference>
<keyword evidence="3" id="KW-1185">Reference proteome</keyword>
<dbReference type="KEGG" id="abs:AZOBR_200017"/>
<name>A0A9P1JT69_9PROT</name>
<dbReference type="InterPro" id="IPR001387">
    <property type="entry name" value="Cro/C1-type_HTH"/>
</dbReference>
<dbReference type="InterPro" id="IPR010982">
    <property type="entry name" value="Lambda_DNA-bd_dom_sf"/>
</dbReference>
<dbReference type="PROSITE" id="PS50943">
    <property type="entry name" value="HTH_CROC1"/>
    <property type="match status" value="1"/>
</dbReference>
<feature type="domain" description="HTH cro/C1-type" evidence="1">
    <location>
        <begin position="53"/>
        <end position="107"/>
    </location>
</feature>
<dbReference type="CDD" id="cd00093">
    <property type="entry name" value="HTH_XRE"/>
    <property type="match status" value="1"/>
</dbReference>
<dbReference type="GO" id="GO:0003677">
    <property type="term" value="F:DNA binding"/>
    <property type="evidence" value="ECO:0007669"/>
    <property type="project" value="InterPro"/>
</dbReference>
<dbReference type="AlphaFoldDB" id="A0A9P1JT69"/>
<organism evidence="2 3">
    <name type="scientific">Azospirillum baldaniorum</name>
    <dbReference type="NCBI Taxonomy" id="1064539"/>
    <lineage>
        <taxon>Bacteria</taxon>
        <taxon>Pseudomonadati</taxon>
        <taxon>Pseudomonadota</taxon>
        <taxon>Alphaproteobacteria</taxon>
        <taxon>Rhodospirillales</taxon>
        <taxon>Azospirillaceae</taxon>
        <taxon>Azospirillum</taxon>
    </lineage>
</organism>
<dbReference type="SMART" id="SM00530">
    <property type="entry name" value="HTH_XRE"/>
    <property type="match status" value="1"/>
</dbReference>
<accession>A0A9P1JT69</accession>
<dbReference type="SUPFAM" id="SSF47413">
    <property type="entry name" value="lambda repressor-like DNA-binding domains"/>
    <property type="match status" value="1"/>
</dbReference>
<reference evidence="2 3" key="1">
    <citation type="journal article" date="2011" name="PLoS Genet.">
        <title>Azospirillum genomes reveal transition of bacteria from aquatic to terrestrial environments.</title>
        <authorList>
            <person name="Wisniewski-Dye F."/>
            <person name="Borziak K."/>
            <person name="Khalsa-Moyers G."/>
            <person name="Alexandre G."/>
            <person name="Sukharnikov L.O."/>
            <person name="Wuichet K."/>
            <person name="Hurst G.B."/>
            <person name="McDonald W.H."/>
            <person name="Robertson J.S."/>
            <person name="Barbe V."/>
            <person name="Calteau A."/>
            <person name="Rouy Z."/>
            <person name="Mangenot S."/>
            <person name="Prigent-Combaret C."/>
            <person name="Normand P."/>
            <person name="Boyer M."/>
            <person name="Siguier P."/>
            <person name="Dessaux Y."/>
            <person name="Elmerich C."/>
            <person name="Condemine G."/>
            <person name="Krishnen G."/>
            <person name="Kennedy I."/>
            <person name="Paterson A.H."/>
            <person name="Gonzalez V."/>
            <person name="Mavingui P."/>
            <person name="Zhulin I.B."/>
        </authorList>
    </citation>
    <scope>NUCLEOTIDE SEQUENCE [LARGE SCALE GENOMIC DNA]</scope>
    <source>
        <strain evidence="2 3">Sp245</strain>
    </source>
</reference>
<gene>
    <name evidence="2" type="ORF">AZOBR_200017</name>
</gene>
<dbReference type="Proteomes" id="UP000007319">
    <property type="component" value="Chromosome"/>
</dbReference>
<proteinExistence type="predicted"/>
<dbReference type="EMBL" id="HE577327">
    <property type="protein sequence ID" value="CCC99312.1"/>
    <property type="molecule type" value="Genomic_DNA"/>
</dbReference>